<sequence>MSCPDLWKNNSWLLHHVNAPANTSLLVREFLVKNNTVTMPQPPYLPGTWLRVTFSYFQE</sequence>
<dbReference type="OrthoDB" id="6623853at2759"/>
<dbReference type="GO" id="GO:0003676">
    <property type="term" value="F:nucleic acid binding"/>
    <property type="evidence" value="ECO:0007669"/>
    <property type="project" value="InterPro"/>
</dbReference>
<dbReference type="Proteomes" id="UP000478052">
    <property type="component" value="Unassembled WGS sequence"/>
</dbReference>
<keyword evidence="2" id="KW-1185">Reference proteome</keyword>
<dbReference type="InterPro" id="IPR036397">
    <property type="entry name" value="RNaseH_sf"/>
</dbReference>
<accession>A0A6G0YLB2</accession>
<evidence type="ECO:0000313" key="1">
    <source>
        <dbReference type="EMBL" id="KAF0757887.1"/>
    </source>
</evidence>
<gene>
    <name evidence="1" type="ORF">FWK35_00013418</name>
</gene>
<protein>
    <submittedName>
        <fullName evidence="1">Protein GVQW3-like</fullName>
    </submittedName>
</protein>
<comment type="caution">
    <text evidence="1">The sequence shown here is derived from an EMBL/GenBank/DDBJ whole genome shotgun (WGS) entry which is preliminary data.</text>
</comment>
<organism evidence="1 2">
    <name type="scientific">Aphis craccivora</name>
    <name type="common">Cowpea aphid</name>
    <dbReference type="NCBI Taxonomy" id="307492"/>
    <lineage>
        <taxon>Eukaryota</taxon>
        <taxon>Metazoa</taxon>
        <taxon>Ecdysozoa</taxon>
        <taxon>Arthropoda</taxon>
        <taxon>Hexapoda</taxon>
        <taxon>Insecta</taxon>
        <taxon>Pterygota</taxon>
        <taxon>Neoptera</taxon>
        <taxon>Paraneoptera</taxon>
        <taxon>Hemiptera</taxon>
        <taxon>Sternorrhyncha</taxon>
        <taxon>Aphidomorpha</taxon>
        <taxon>Aphidoidea</taxon>
        <taxon>Aphididae</taxon>
        <taxon>Aphidini</taxon>
        <taxon>Aphis</taxon>
        <taxon>Aphis</taxon>
    </lineage>
</organism>
<dbReference type="EMBL" id="VUJU01003441">
    <property type="protein sequence ID" value="KAF0757887.1"/>
    <property type="molecule type" value="Genomic_DNA"/>
</dbReference>
<proteinExistence type="predicted"/>
<reference evidence="1 2" key="1">
    <citation type="submission" date="2019-08" db="EMBL/GenBank/DDBJ databases">
        <title>Whole genome of Aphis craccivora.</title>
        <authorList>
            <person name="Voronova N.V."/>
            <person name="Shulinski R.S."/>
            <person name="Bandarenka Y.V."/>
            <person name="Zhorov D.G."/>
            <person name="Warner D."/>
        </authorList>
    </citation>
    <scope>NUCLEOTIDE SEQUENCE [LARGE SCALE GENOMIC DNA]</scope>
    <source>
        <strain evidence="1">180601</strain>
        <tissue evidence="1">Whole Body</tissue>
    </source>
</reference>
<evidence type="ECO:0000313" key="2">
    <source>
        <dbReference type="Proteomes" id="UP000478052"/>
    </source>
</evidence>
<dbReference type="AlphaFoldDB" id="A0A6G0YLB2"/>
<name>A0A6G0YLB2_APHCR</name>
<dbReference type="Gene3D" id="3.30.420.10">
    <property type="entry name" value="Ribonuclease H-like superfamily/Ribonuclease H"/>
    <property type="match status" value="1"/>
</dbReference>